<name>A0ABW4W198_9BACI</name>
<dbReference type="InterPro" id="IPR012677">
    <property type="entry name" value="Nucleotide-bd_a/b_plait_sf"/>
</dbReference>
<dbReference type="Proteomes" id="UP001597383">
    <property type="component" value="Unassembled WGS sequence"/>
</dbReference>
<evidence type="ECO:0000313" key="4">
    <source>
        <dbReference type="Proteomes" id="UP001597383"/>
    </source>
</evidence>
<sequence>MDIYQHFRKEEHEFIDQVLSWINDVERTYQAKITDFLDPREQQIVEMLIGTSHEDVTLHQFGGGSYTERKRAIIAPFYENISEEDFQLTLLQATYPQKFITLTHPDVMGAFLSLGIKRKKLGDIVVENGVIQIMTTDDIAQYVVANLTSIKKSNITIEEKAMQSLIQTEPNWVEVDQTVSSLRLDNVLKEIYHISRKIASEYIEKKQVKVNYKLVEDGKFMLQENDLISLRGKGRSKLVSINGHTKKEKIRITTAVLRD</sequence>
<dbReference type="Gene3D" id="3.30.1370.160">
    <property type="match status" value="1"/>
</dbReference>
<organism evidence="3 4">
    <name type="scientific">Ornithinibacillus salinisoli</name>
    <dbReference type="NCBI Taxonomy" id="1848459"/>
    <lineage>
        <taxon>Bacteria</taxon>
        <taxon>Bacillati</taxon>
        <taxon>Bacillota</taxon>
        <taxon>Bacilli</taxon>
        <taxon>Bacillales</taxon>
        <taxon>Bacillaceae</taxon>
        <taxon>Ornithinibacillus</taxon>
    </lineage>
</organism>
<dbReference type="Pfam" id="PF21278">
    <property type="entry name" value="YlmH_1st"/>
    <property type="match status" value="1"/>
</dbReference>
<dbReference type="Pfam" id="PF17774">
    <property type="entry name" value="YlmH_RBD"/>
    <property type="match status" value="1"/>
</dbReference>
<proteinExistence type="predicted"/>
<comment type="caution">
    <text evidence="3">The sequence shown here is derived from an EMBL/GenBank/DDBJ whole genome shotgun (WGS) entry which is preliminary data.</text>
</comment>
<gene>
    <name evidence="3" type="ORF">ACFSJF_07105</name>
</gene>
<dbReference type="InterPro" id="IPR002942">
    <property type="entry name" value="S4_RNA-bd"/>
</dbReference>
<dbReference type="EMBL" id="JBHUHQ010000013">
    <property type="protein sequence ID" value="MFD2044025.1"/>
    <property type="molecule type" value="Genomic_DNA"/>
</dbReference>
<feature type="domain" description="RNA-binding S4" evidence="2">
    <location>
        <begin position="182"/>
        <end position="244"/>
    </location>
</feature>
<dbReference type="SMART" id="SM00363">
    <property type="entry name" value="S4"/>
    <property type="match status" value="1"/>
</dbReference>
<dbReference type="PANTHER" id="PTHR13633:SF3">
    <property type="entry name" value="MITOCHONDRIAL TRANSCRIPTION RESCUE FACTOR 1"/>
    <property type="match status" value="1"/>
</dbReference>
<keyword evidence="1" id="KW-0694">RNA-binding</keyword>
<dbReference type="RefSeq" id="WP_377555602.1">
    <property type="nucleotide sequence ID" value="NZ_JBHUHQ010000013.1"/>
</dbReference>
<reference evidence="4" key="1">
    <citation type="journal article" date="2019" name="Int. J. Syst. Evol. Microbiol.">
        <title>The Global Catalogue of Microorganisms (GCM) 10K type strain sequencing project: providing services to taxonomists for standard genome sequencing and annotation.</title>
        <authorList>
            <consortium name="The Broad Institute Genomics Platform"/>
            <consortium name="The Broad Institute Genome Sequencing Center for Infectious Disease"/>
            <person name="Wu L."/>
            <person name="Ma J."/>
        </authorList>
    </citation>
    <scope>NUCLEOTIDE SEQUENCE [LARGE SCALE GENOMIC DNA]</scope>
    <source>
        <strain evidence="4">R28</strain>
    </source>
</reference>
<dbReference type="Pfam" id="PF01479">
    <property type="entry name" value="S4"/>
    <property type="match status" value="1"/>
</dbReference>
<protein>
    <submittedName>
        <fullName evidence="3">RNA-binding protein</fullName>
    </submittedName>
</protein>
<dbReference type="InterPro" id="IPR048443">
    <property type="entry name" value="RqcP2_N"/>
</dbReference>
<dbReference type="Gene3D" id="3.30.70.330">
    <property type="match status" value="1"/>
</dbReference>
<accession>A0ABW4W198</accession>
<evidence type="ECO:0000256" key="1">
    <source>
        <dbReference type="PROSITE-ProRule" id="PRU00182"/>
    </source>
</evidence>
<dbReference type="SUPFAM" id="SSF55174">
    <property type="entry name" value="Alpha-L RNA-binding motif"/>
    <property type="match status" value="1"/>
</dbReference>
<evidence type="ECO:0000259" key="2">
    <source>
        <dbReference type="SMART" id="SM00363"/>
    </source>
</evidence>
<dbReference type="Gene3D" id="3.10.290.10">
    <property type="entry name" value="RNA-binding S4 domain"/>
    <property type="match status" value="1"/>
</dbReference>
<dbReference type="PROSITE" id="PS50889">
    <property type="entry name" value="S4"/>
    <property type="match status" value="1"/>
</dbReference>
<evidence type="ECO:0000313" key="3">
    <source>
        <dbReference type="EMBL" id="MFD2044025.1"/>
    </source>
</evidence>
<dbReference type="InterPro" id="IPR040591">
    <property type="entry name" value="RqcP2_RBD"/>
</dbReference>
<dbReference type="CDD" id="cd00165">
    <property type="entry name" value="S4"/>
    <property type="match status" value="1"/>
</dbReference>
<dbReference type="InterPro" id="IPR036986">
    <property type="entry name" value="S4_RNA-bd_sf"/>
</dbReference>
<keyword evidence="4" id="KW-1185">Reference proteome</keyword>
<dbReference type="PANTHER" id="PTHR13633">
    <property type="entry name" value="MITOCHONDRIAL TRANSCRIPTION RESCUE FACTOR 1"/>
    <property type="match status" value="1"/>
</dbReference>